<evidence type="ECO:0000313" key="3">
    <source>
        <dbReference type="Proteomes" id="UP000283834"/>
    </source>
</evidence>
<evidence type="ECO:0000313" key="2">
    <source>
        <dbReference type="EMBL" id="RGT39152.1"/>
    </source>
</evidence>
<comment type="caution">
    <text evidence="2">The sequence shown here is derived from an EMBL/GenBank/DDBJ whole genome shotgun (WGS) entry which is preliminary data.</text>
</comment>
<dbReference type="AlphaFoldDB" id="A0A412NIN7"/>
<name>A0A412NIN7_MEDGN</name>
<reference evidence="2 3" key="1">
    <citation type="submission" date="2018-08" db="EMBL/GenBank/DDBJ databases">
        <title>A genome reference for cultivated species of the human gut microbiota.</title>
        <authorList>
            <person name="Zou Y."/>
            <person name="Xue W."/>
            <person name="Luo G."/>
        </authorList>
    </citation>
    <scope>NUCLEOTIDE SEQUENCE [LARGE SCALE GENOMIC DNA]</scope>
    <source>
        <strain evidence="2 3">AF19-16AC</strain>
    </source>
</reference>
<accession>A0A412NIN7</accession>
<organism evidence="2 3">
    <name type="scientific">Mediterraneibacter gnavus</name>
    <name type="common">Ruminococcus gnavus</name>
    <dbReference type="NCBI Taxonomy" id="33038"/>
    <lineage>
        <taxon>Bacteria</taxon>
        <taxon>Bacillati</taxon>
        <taxon>Bacillota</taxon>
        <taxon>Clostridia</taxon>
        <taxon>Lachnospirales</taxon>
        <taxon>Lachnospiraceae</taxon>
        <taxon>Mediterraneibacter</taxon>
    </lineage>
</organism>
<proteinExistence type="predicted"/>
<dbReference type="EMBL" id="QRWQ01000006">
    <property type="protein sequence ID" value="RGT39152.1"/>
    <property type="molecule type" value="Genomic_DNA"/>
</dbReference>
<feature type="compositionally biased region" description="Basic residues" evidence="1">
    <location>
        <begin position="78"/>
        <end position="87"/>
    </location>
</feature>
<feature type="region of interest" description="Disordered" evidence="1">
    <location>
        <begin position="64"/>
        <end position="122"/>
    </location>
</feature>
<gene>
    <name evidence="2" type="ORF">DWX36_07865</name>
</gene>
<protein>
    <submittedName>
        <fullName evidence="2">Uncharacterized protein</fullName>
    </submittedName>
</protein>
<dbReference type="Proteomes" id="UP000283834">
    <property type="component" value="Unassembled WGS sequence"/>
</dbReference>
<evidence type="ECO:0000256" key="1">
    <source>
        <dbReference type="SAM" id="MobiDB-lite"/>
    </source>
</evidence>
<feature type="compositionally biased region" description="Basic and acidic residues" evidence="1">
    <location>
        <begin position="66"/>
        <end position="77"/>
    </location>
</feature>
<feature type="compositionally biased region" description="Basic residues" evidence="1">
    <location>
        <begin position="98"/>
        <end position="114"/>
    </location>
</feature>
<sequence length="122" mass="14017">MIVYGRSNGKALRSALNSVTEVRNGYIYAAATGECIAKIGNTIMMSLQEALLIMRASFGNKKAKKELRQREIGDRQKQIIRSRRRQQLLRESQDKSNNWKRIHGLPTTRKKRGKTQQTIEKT</sequence>